<feature type="chain" id="PRO_5020823439" evidence="1">
    <location>
        <begin position="20"/>
        <end position="76"/>
    </location>
</feature>
<dbReference type="Proteomes" id="UP000289411">
    <property type="component" value="Unassembled WGS sequence"/>
</dbReference>
<feature type="signal peptide" evidence="1">
    <location>
        <begin position="1"/>
        <end position="19"/>
    </location>
</feature>
<keyword evidence="1" id="KW-0732">Signal</keyword>
<proteinExistence type="predicted"/>
<comment type="caution">
    <text evidence="2">The sequence shown here is derived from an EMBL/GenBank/DDBJ whole genome shotgun (WGS) entry which is preliminary data.</text>
</comment>
<dbReference type="EMBL" id="QYBC01000015">
    <property type="protein sequence ID" value="RYB03308.1"/>
    <property type="molecule type" value="Genomic_DNA"/>
</dbReference>
<evidence type="ECO:0000256" key="1">
    <source>
        <dbReference type="SAM" id="SignalP"/>
    </source>
</evidence>
<evidence type="ECO:0000313" key="3">
    <source>
        <dbReference type="Proteomes" id="UP000289411"/>
    </source>
</evidence>
<evidence type="ECO:0000313" key="2">
    <source>
        <dbReference type="EMBL" id="RYB03308.1"/>
    </source>
</evidence>
<name>A0A4Q2RDJ2_9HYPH</name>
<reference evidence="2 3" key="2">
    <citation type="submission" date="2019-02" db="EMBL/GenBank/DDBJ databases">
        <title>'Lichenibacterium ramalinii' gen. nov. sp. nov., 'Lichenibacterium minor' gen. nov. sp. nov.</title>
        <authorList>
            <person name="Pankratov T."/>
        </authorList>
    </citation>
    <scope>NUCLEOTIDE SEQUENCE [LARGE SCALE GENOMIC DNA]</scope>
    <source>
        <strain evidence="2 3">RmlP001</strain>
    </source>
</reference>
<organism evidence="2 3">
    <name type="scientific">Lichenibacterium ramalinae</name>
    <dbReference type="NCBI Taxonomy" id="2316527"/>
    <lineage>
        <taxon>Bacteria</taxon>
        <taxon>Pseudomonadati</taxon>
        <taxon>Pseudomonadota</taxon>
        <taxon>Alphaproteobacteria</taxon>
        <taxon>Hyphomicrobiales</taxon>
        <taxon>Lichenihabitantaceae</taxon>
        <taxon>Lichenibacterium</taxon>
    </lineage>
</organism>
<accession>A0A4Q2RDJ2</accession>
<reference evidence="2 3" key="1">
    <citation type="submission" date="2018-09" db="EMBL/GenBank/DDBJ databases">
        <authorList>
            <person name="Grouzdev D.S."/>
            <person name="Krutkina M.S."/>
        </authorList>
    </citation>
    <scope>NUCLEOTIDE SEQUENCE [LARGE SCALE GENOMIC DNA]</scope>
    <source>
        <strain evidence="2 3">RmlP001</strain>
    </source>
</reference>
<gene>
    <name evidence="2" type="ORF">D3272_18000</name>
</gene>
<protein>
    <submittedName>
        <fullName evidence="2">Uncharacterized protein</fullName>
    </submittedName>
</protein>
<sequence>MRRLGLVVMACFVGAPLLAVPMAAQGQALLRPLTINRGIHVVQAFGPDDEDCVFELRRVPRPGGQLHTARKLVCND</sequence>
<dbReference type="AlphaFoldDB" id="A0A4Q2RDJ2"/>
<keyword evidence="3" id="KW-1185">Reference proteome</keyword>